<dbReference type="GO" id="GO:0032053">
    <property type="term" value="P:ciliary basal body organization"/>
    <property type="evidence" value="ECO:0007669"/>
    <property type="project" value="TreeGrafter"/>
</dbReference>
<proteinExistence type="predicted"/>
<dbReference type="GO" id="GO:0036064">
    <property type="term" value="C:ciliary basal body"/>
    <property type="evidence" value="ECO:0007669"/>
    <property type="project" value="InterPro"/>
</dbReference>
<accession>A0A0B6YYT0</accession>
<dbReference type="GO" id="GO:0005813">
    <property type="term" value="C:centrosome"/>
    <property type="evidence" value="ECO:0007669"/>
    <property type="project" value="InterPro"/>
</dbReference>
<dbReference type="GO" id="GO:0010457">
    <property type="term" value="P:centriole-centriole cohesion"/>
    <property type="evidence" value="ECO:0007669"/>
    <property type="project" value="TreeGrafter"/>
</dbReference>
<protein>
    <submittedName>
        <fullName evidence="2">Uncharacterized protein</fullName>
    </submittedName>
</protein>
<name>A0A0B6YYT0_9EUPU</name>
<dbReference type="InterPro" id="IPR030791">
    <property type="entry name" value="Rotatin"/>
</dbReference>
<dbReference type="AlphaFoldDB" id="A0A0B6YYT0"/>
<feature type="region of interest" description="Disordered" evidence="1">
    <location>
        <begin position="236"/>
        <end position="255"/>
    </location>
</feature>
<dbReference type="GO" id="GO:0005814">
    <property type="term" value="C:centriole"/>
    <property type="evidence" value="ECO:0007669"/>
    <property type="project" value="TreeGrafter"/>
</dbReference>
<gene>
    <name evidence="2" type="primary">ORF42359</name>
</gene>
<reference evidence="2" key="1">
    <citation type="submission" date="2014-12" db="EMBL/GenBank/DDBJ databases">
        <title>Insight into the proteome of Arion vulgaris.</title>
        <authorList>
            <person name="Aradska J."/>
            <person name="Bulat T."/>
            <person name="Smidak R."/>
            <person name="Sarate P."/>
            <person name="Gangsoo J."/>
            <person name="Sialana F."/>
            <person name="Bilban M."/>
            <person name="Lubec G."/>
        </authorList>
    </citation>
    <scope>NUCLEOTIDE SEQUENCE</scope>
    <source>
        <tissue evidence="2">Skin</tissue>
    </source>
</reference>
<dbReference type="PANTHER" id="PTHR31691">
    <property type="entry name" value="ROTATIN"/>
    <property type="match status" value="1"/>
</dbReference>
<evidence type="ECO:0000313" key="2">
    <source>
        <dbReference type="EMBL" id="CEK61474.1"/>
    </source>
</evidence>
<dbReference type="GO" id="GO:0007099">
    <property type="term" value="P:centriole replication"/>
    <property type="evidence" value="ECO:0007669"/>
    <property type="project" value="TreeGrafter"/>
</dbReference>
<dbReference type="EMBL" id="HACG01014609">
    <property type="protein sequence ID" value="CEK61474.1"/>
    <property type="molecule type" value="Transcribed_RNA"/>
</dbReference>
<evidence type="ECO:0000256" key="1">
    <source>
        <dbReference type="SAM" id="MobiDB-lite"/>
    </source>
</evidence>
<dbReference type="PANTHER" id="PTHR31691:SF1">
    <property type="entry name" value="ROTATIN"/>
    <property type="match status" value="1"/>
</dbReference>
<feature type="non-terminal residue" evidence="2">
    <location>
        <position position="255"/>
    </location>
</feature>
<sequence length="255" mass="27910">GTSQSFMGKGVTKSATLCLLHLVYEMMKNSEDQKWVNNWLYLRQEHRSETDLGLDWLMTLWVYRDPEVRAAGLGITVSLTSSEAGCLLVTENCKHISGGIWGAAFSILLDPLECSIVRQQAVLLLVNLTSQAMPSGDLETRPGLWQGPLVTDSESQVMLVGVRALEVLLEHTNFYTVIADIISTLYTSSVIQPILVTELPMLVESSMNTTISSTNISSLERTGQTLLTTLSSLSVTPSQGNSSRSKILLTDRSKG</sequence>
<feature type="non-terminal residue" evidence="2">
    <location>
        <position position="1"/>
    </location>
</feature>
<organism evidence="2">
    <name type="scientific">Arion vulgaris</name>
    <dbReference type="NCBI Taxonomy" id="1028688"/>
    <lineage>
        <taxon>Eukaryota</taxon>
        <taxon>Metazoa</taxon>
        <taxon>Spiralia</taxon>
        <taxon>Lophotrochozoa</taxon>
        <taxon>Mollusca</taxon>
        <taxon>Gastropoda</taxon>
        <taxon>Heterobranchia</taxon>
        <taxon>Euthyneura</taxon>
        <taxon>Panpulmonata</taxon>
        <taxon>Eupulmonata</taxon>
        <taxon>Stylommatophora</taxon>
        <taxon>Helicina</taxon>
        <taxon>Arionoidea</taxon>
        <taxon>Arionidae</taxon>
        <taxon>Arion</taxon>
    </lineage>
</organism>